<dbReference type="PANTHER" id="PTHR33178:SF3">
    <property type="entry name" value="STRESS-RESPONSE A_B BARREL DOMAIN-CONTAINING PROTEIN UP3"/>
    <property type="match status" value="1"/>
</dbReference>
<evidence type="ECO:0000313" key="4">
    <source>
        <dbReference type="Proteomes" id="UP001324115"/>
    </source>
</evidence>
<dbReference type="PANTHER" id="PTHR33178">
    <property type="match status" value="1"/>
</dbReference>
<feature type="domain" description="Stress-response A/B barrel" evidence="2">
    <location>
        <begin position="130"/>
        <end position="226"/>
    </location>
</feature>
<dbReference type="InterPro" id="IPR013097">
    <property type="entry name" value="Dabb"/>
</dbReference>
<proteinExistence type="predicted"/>
<dbReference type="Pfam" id="PF07876">
    <property type="entry name" value="Dabb"/>
    <property type="match status" value="2"/>
</dbReference>
<sequence>MASQSQSESQAIEHIVLFKVKDEAEPSKVKAWLDALNGLSSLDQVAQLTAAPLIQTTTTTTSSATSLNFTHILHSRYNSKQDLKAYTIHPRHESAVKDHGLLIVQDIMAFDWVAPDLHLAVTPKPKPGSAIRVSFFKLKEEEEEGKKSEILGVLKETKDGLLLGQQKQVSELSYGENFSPERSRGYSLAYLAVFPGHRELEDSNEELGKLKDKFKDFVESEVVVDFLIPSSSSV</sequence>
<evidence type="ECO:0000256" key="1">
    <source>
        <dbReference type="ARBA" id="ARBA00011738"/>
    </source>
</evidence>
<reference evidence="3 4" key="1">
    <citation type="journal article" date="2023" name="G3 (Bethesda)">
        <title>A haplotype-resolved chromosome-scale genome for Quercus rubra L. provides insights into the genetics of adaptive traits for red oak species.</title>
        <authorList>
            <person name="Kapoor B."/>
            <person name="Jenkins J."/>
            <person name="Schmutz J."/>
            <person name="Zhebentyayeva T."/>
            <person name="Kuelheim C."/>
            <person name="Coggeshall M."/>
            <person name="Heim C."/>
            <person name="Lasky J.R."/>
            <person name="Leites L."/>
            <person name="Islam-Faridi N."/>
            <person name="Romero-Severson J."/>
            <person name="DeLeo V.L."/>
            <person name="Lucas S.M."/>
            <person name="Lazic D."/>
            <person name="Gailing O."/>
            <person name="Carlson J."/>
            <person name="Staton M."/>
        </authorList>
    </citation>
    <scope>NUCLEOTIDE SEQUENCE [LARGE SCALE GENOMIC DNA]</scope>
    <source>
        <strain evidence="3">Pseudo-F2</strain>
    </source>
</reference>
<comment type="subunit">
    <text evidence="1">Homodimer.</text>
</comment>
<dbReference type="EMBL" id="JAXUIC010000005">
    <property type="protein sequence ID" value="KAK4590046.1"/>
    <property type="molecule type" value="Genomic_DNA"/>
</dbReference>
<accession>A0AAN7FEA1</accession>
<evidence type="ECO:0000259" key="2">
    <source>
        <dbReference type="PROSITE" id="PS51502"/>
    </source>
</evidence>
<dbReference type="Gene3D" id="3.30.70.100">
    <property type="match status" value="2"/>
</dbReference>
<dbReference type="Proteomes" id="UP001324115">
    <property type="component" value="Unassembled WGS sequence"/>
</dbReference>
<dbReference type="SUPFAM" id="SSF54909">
    <property type="entry name" value="Dimeric alpha+beta barrel"/>
    <property type="match status" value="2"/>
</dbReference>
<feature type="domain" description="Stress-response A/B barrel" evidence="2">
    <location>
        <begin position="12"/>
        <end position="112"/>
    </location>
</feature>
<dbReference type="AlphaFoldDB" id="A0AAN7FEA1"/>
<dbReference type="InterPro" id="IPR011008">
    <property type="entry name" value="Dimeric_a/b-barrel"/>
</dbReference>
<protein>
    <recommendedName>
        <fullName evidence="2">Stress-response A/B barrel domain-containing protein</fullName>
    </recommendedName>
</protein>
<gene>
    <name evidence="3" type="ORF">RGQ29_020563</name>
</gene>
<dbReference type="SMART" id="SM00886">
    <property type="entry name" value="Dabb"/>
    <property type="match status" value="2"/>
</dbReference>
<comment type="caution">
    <text evidence="3">The sequence shown here is derived from an EMBL/GenBank/DDBJ whole genome shotgun (WGS) entry which is preliminary data.</text>
</comment>
<name>A0AAN7FEA1_QUERU</name>
<evidence type="ECO:0000313" key="3">
    <source>
        <dbReference type="EMBL" id="KAK4590046.1"/>
    </source>
</evidence>
<dbReference type="PROSITE" id="PS51502">
    <property type="entry name" value="S_R_A_B_BARREL"/>
    <property type="match status" value="2"/>
</dbReference>
<keyword evidence="4" id="KW-1185">Reference proteome</keyword>
<dbReference type="InterPro" id="IPR044662">
    <property type="entry name" value="HS1/DABB1-like"/>
</dbReference>
<organism evidence="3 4">
    <name type="scientific">Quercus rubra</name>
    <name type="common">Northern red oak</name>
    <name type="synonym">Quercus borealis</name>
    <dbReference type="NCBI Taxonomy" id="3512"/>
    <lineage>
        <taxon>Eukaryota</taxon>
        <taxon>Viridiplantae</taxon>
        <taxon>Streptophyta</taxon>
        <taxon>Embryophyta</taxon>
        <taxon>Tracheophyta</taxon>
        <taxon>Spermatophyta</taxon>
        <taxon>Magnoliopsida</taxon>
        <taxon>eudicotyledons</taxon>
        <taxon>Gunneridae</taxon>
        <taxon>Pentapetalae</taxon>
        <taxon>rosids</taxon>
        <taxon>fabids</taxon>
        <taxon>Fagales</taxon>
        <taxon>Fagaceae</taxon>
        <taxon>Quercus</taxon>
    </lineage>
</organism>